<dbReference type="Proteomes" id="UP000027222">
    <property type="component" value="Unassembled WGS sequence"/>
</dbReference>
<dbReference type="Gene3D" id="1.20.900.10">
    <property type="entry name" value="Dbl homology (DH) domain"/>
    <property type="match status" value="1"/>
</dbReference>
<sequence length="573" mass="65619">MSFVAERNANTKDDLLSGTADEYLYQRCLSLRTKLLRIRGLDHYFKLSAISTNSQQPSDPVSQLWDLFSFGAPLCYIFDQLPSERGFRKLNNSSFGQEQYNTNPDRTRKRAIVLFAMQILGPIVKEEIPGCDPFTVTDLWDRSSTNGLLKVINTVEAIIDRFPHCFFEETPSSSDMIVSLQSSIPAENIINIISELIVTERKYVHDLQSTLIVTTALSEANVMDQDGISLLFPELEKLVDFQSKFLTGLESISRLPWQEQRWGRHFFENEDGFATYMAYGFNYTKACTVVPTIEENLGHFQLIVKDLGGLSMQLVRPISRLCKYPLLLDCLIKQCSPSTYAHYSELQFGADAAKRVADKLNDAQRRGNNEHIVDGLRSRVQDWKGHHLNNFGKLLLEDVFMVTKSDTVWEYHVCLFEHIIILCQPEAGHRPAQGRKNPPLSRPRRTQDTLLLKGRIYWHDVTQVFPVPAQIPQIGIPVFPLCIWWKGDDALESFVLRCRTEYQMQQWEAMINSCIKSPRIAQDSETDSIYSLASSRTASTDYGVYYTRWAISQDMTTELGSMQMRQSSDSFWS</sequence>
<dbReference type="PANTHER" id="PTHR47339">
    <property type="entry name" value="CELL DIVISION CONTROL PROTEIN 24"/>
    <property type="match status" value="1"/>
</dbReference>
<keyword evidence="3" id="KW-1185">Reference proteome</keyword>
<dbReference type="AlphaFoldDB" id="A0A067SIB9"/>
<dbReference type="OrthoDB" id="1594986at2759"/>
<dbReference type="InterPro" id="IPR011993">
    <property type="entry name" value="PH-like_dom_sf"/>
</dbReference>
<dbReference type="InterPro" id="IPR053026">
    <property type="entry name" value="CDC42_GEF"/>
</dbReference>
<evidence type="ECO:0000313" key="3">
    <source>
        <dbReference type="Proteomes" id="UP000027222"/>
    </source>
</evidence>
<dbReference type="InterPro" id="IPR000219">
    <property type="entry name" value="DH_dom"/>
</dbReference>
<dbReference type="Pfam" id="PF06395">
    <property type="entry name" value="CDC24"/>
    <property type="match status" value="1"/>
</dbReference>
<dbReference type="InterPro" id="IPR010481">
    <property type="entry name" value="Cdc24/Scd1_N"/>
</dbReference>
<dbReference type="EMBL" id="KL142400">
    <property type="protein sequence ID" value="KDR69767.1"/>
    <property type="molecule type" value="Genomic_DNA"/>
</dbReference>
<dbReference type="Pfam" id="PF00621">
    <property type="entry name" value="RhoGEF"/>
    <property type="match status" value="1"/>
</dbReference>
<evidence type="ECO:0000313" key="2">
    <source>
        <dbReference type="EMBL" id="KDR69767.1"/>
    </source>
</evidence>
<dbReference type="Pfam" id="PF15411">
    <property type="entry name" value="PH_10"/>
    <property type="match status" value="1"/>
</dbReference>
<feature type="domain" description="DH" evidence="1">
    <location>
        <begin position="188"/>
        <end position="363"/>
    </location>
</feature>
<dbReference type="CDD" id="cd13246">
    <property type="entry name" value="PH_Scd1"/>
    <property type="match status" value="1"/>
</dbReference>
<dbReference type="GO" id="GO:0005634">
    <property type="term" value="C:nucleus"/>
    <property type="evidence" value="ECO:0007669"/>
    <property type="project" value="TreeGrafter"/>
</dbReference>
<dbReference type="GO" id="GO:0000935">
    <property type="term" value="C:division septum"/>
    <property type="evidence" value="ECO:0007669"/>
    <property type="project" value="TreeGrafter"/>
</dbReference>
<gene>
    <name evidence="2" type="ORF">GALMADRAFT_255550</name>
</gene>
<accession>A0A067SIB9</accession>
<dbReference type="SMART" id="SM00325">
    <property type="entry name" value="RhoGEF"/>
    <property type="match status" value="1"/>
</dbReference>
<dbReference type="HOGENOM" id="CLU_475691_0_0_1"/>
<dbReference type="GO" id="GO:0030010">
    <property type="term" value="P:establishment of cell polarity"/>
    <property type="evidence" value="ECO:0007669"/>
    <property type="project" value="TreeGrafter"/>
</dbReference>
<dbReference type="PROSITE" id="PS50010">
    <property type="entry name" value="DH_2"/>
    <property type="match status" value="1"/>
</dbReference>
<reference evidence="3" key="1">
    <citation type="journal article" date="2014" name="Proc. Natl. Acad. Sci. U.S.A.">
        <title>Extensive sampling of basidiomycete genomes demonstrates inadequacy of the white-rot/brown-rot paradigm for wood decay fungi.</title>
        <authorList>
            <person name="Riley R."/>
            <person name="Salamov A.A."/>
            <person name="Brown D.W."/>
            <person name="Nagy L.G."/>
            <person name="Floudas D."/>
            <person name="Held B.W."/>
            <person name="Levasseur A."/>
            <person name="Lombard V."/>
            <person name="Morin E."/>
            <person name="Otillar R."/>
            <person name="Lindquist E.A."/>
            <person name="Sun H."/>
            <person name="LaButti K.M."/>
            <person name="Schmutz J."/>
            <person name="Jabbour D."/>
            <person name="Luo H."/>
            <person name="Baker S.E."/>
            <person name="Pisabarro A.G."/>
            <person name="Walton J.D."/>
            <person name="Blanchette R.A."/>
            <person name="Henrissat B."/>
            <person name="Martin F."/>
            <person name="Cullen D."/>
            <person name="Hibbett D.S."/>
            <person name="Grigoriev I.V."/>
        </authorList>
    </citation>
    <scope>NUCLEOTIDE SEQUENCE [LARGE SCALE GENOMIC DNA]</scope>
    <source>
        <strain evidence="3">CBS 339.88</strain>
    </source>
</reference>
<dbReference type="STRING" id="685588.A0A067SIB9"/>
<dbReference type="GO" id="GO:0005737">
    <property type="term" value="C:cytoplasm"/>
    <property type="evidence" value="ECO:0007669"/>
    <property type="project" value="TreeGrafter"/>
</dbReference>
<dbReference type="GO" id="GO:0031106">
    <property type="term" value="P:septin ring organization"/>
    <property type="evidence" value="ECO:0007669"/>
    <property type="project" value="TreeGrafter"/>
</dbReference>
<protein>
    <recommendedName>
        <fullName evidence="1">DH domain-containing protein</fullName>
    </recommendedName>
</protein>
<evidence type="ECO:0000259" key="1">
    <source>
        <dbReference type="PROSITE" id="PS50010"/>
    </source>
</evidence>
<dbReference type="GO" id="GO:0043332">
    <property type="term" value="C:mating projection tip"/>
    <property type="evidence" value="ECO:0007669"/>
    <property type="project" value="TreeGrafter"/>
</dbReference>
<dbReference type="PANTHER" id="PTHR47339:SF1">
    <property type="entry name" value="CELL DIVISION CONTROL PROTEIN 24"/>
    <property type="match status" value="1"/>
</dbReference>
<dbReference type="GO" id="GO:0005085">
    <property type="term" value="F:guanyl-nucleotide exchange factor activity"/>
    <property type="evidence" value="ECO:0007669"/>
    <property type="project" value="InterPro"/>
</dbReference>
<dbReference type="SUPFAM" id="SSF48065">
    <property type="entry name" value="DBL homology domain (DH-domain)"/>
    <property type="match status" value="1"/>
</dbReference>
<dbReference type="InterPro" id="IPR033511">
    <property type="entry name" value="Cdc24/Scd1_PH_dom"/>
</dbReference>
<proteinExistence type="predicted"/>
<dbReference type="Gene3D" id="2.30.29.30">
    <property type="entry name" value="Pleckstrin-homology domain (PH domain)/Phosphotyrosine-binding domain (PTB)"/>
    <property type="match status" value="1"/>
</dbReference>
<name>A0A067SIB9_GALM3</name>
<organism evidence="2 3">
    <name type="scientific">Galerina marginata (strain CBS 339.88)</name>
    <dbReference type="NCBI Taxonomy" id="685588"/>
    <lineage>
        <taxon>Eukaryota</taxon>
        <taxon>Fungi</taxon>
        <taxon>Dikarya</taxon>
        <taxon>Basidiomycota</taxon>
        <taxon>Agaricomycotina</taxon>
        <taxon>Agaricomycetes</taxon>
        <taxon>Agaricomycetidae</taxon>
        <taxon>Agaricales</taxon>
        <taxon>Agaricineae</taxon>
        <taxon>Strophariaceae</taxon>
        <taxon>Galerina</taxon>
    </lineage>
</organism>
<dbReference type="InterPro" id="IPR035899">
    <property type="entry name" value="DBL_dom_sf"/>
</dbReference>
<dbReference type="SUPFAM" id="SSF50729">
    <property type="entry name" value="PH domain-like"/>
    <property type="match status" value="1"/>
</dbReference>